<accession>A0ACB8RXN9</accession>
<dbReference type="EMBL" id="MU275883">
    <property type="protein sequence ID" value="KAI0048663.1"/>
    <property type="molecule type" value="Genomic_DNA"/>
</dbReference>
<dbReference type="Proteomes" id="UP000814033">
    <property type="component" value="Unassembled WGS sequence"/>
</dbReference>
<evidence type="ECO:0000313" key="1">
    <source>
        <dbReference type="EMBL" id="KAI0048663.1"/>
    </source>
</evidence>
<sequence>MFAKHGLAYAFLTVFVAGYATLVNAAPLSSRTTQAGVQAECTVDLLRTVVSLRAAGKSLDQLATSLANTSASTSLAAAQTGIAGAQDAIDSVATGVLANQAVNATGAQQQVQSNITVAINALSGIANGTFALAAPPPAVNSTAVNATSVVNATAPAVNGTLSGPTASAIAKSIDASQNSTSLVNSAVLSLVNIPTPVNLTADAKTALTNALELLGAVGAANTAILTDCVPS</sequence>
<reference evidence="1" key="1">
    <citation type="submission" date="2021-02" db="EMBL/GenBank/DDBJ databases">
        <authorList>
            <consortium name="DOE Joint Genome Institute"/>
            <person name="Ahrendt S."/>
            <person name="Looney B.P."/>
            <person name="Miyauchi S."/>
            <person name="Morin E."/>
            <person name="Drula E."/>
            <person name="Courty P.E."/>
            <person name="Chicoki N."/>
            <person name="Fauchery L."/>
            <person name="Kohler A."/>
            <person name="Kuo A."/>
            <person name="Labutti K."/>
            <person name="Pangilinan J."/>
            <person name="Lipzen A."/>
            <person name="Riley R."/>
            <person name="Andreopoulos W."/>
            <person name="He G."/>
            <person name="Johnson J."/>
            <person name="Barry K.W."/>
            <person name="Grigoriev I.V."/>
            <person name="Nagy L."/>
            <person name="Hibbett D."/>
            <person name="Henrissat B."/>
            <person name="Matheny P.B."/>
            <person name="Labbe J."/>
            <person name="Martin F."/>
        </authorList>
    </citation>
    <scope>NUCLEOTIDE SEQUENCE</scope>
    <source>
        <strain evidence="1">FP105234-sp</strain>
    </source>
</reference>
<name>A0ACB8RXN9_9AGAM</name>
<keyword evidence="2" id="KW-1185">Reference proteome</keyword>
<proteinExistence type="predicted"/>
<evidence type="ECO:0000313" key="2">
    <source>
        <dbReference type="Proteomes" id="UP000814033"/>
    </source>
</evidence>
<reference evidence="1" key="2">
    <citation type="journal article" date="2022" name="New Phytol.">
        <title>Evolutionary transition to the ectomycorrhizal habit in the genomes of a hyperdiverse lineage of mushroom-forming fungi.</title>
        <authorList>
            <person name="Looney B."/>
            <person name="Miyauchi S."/>
            <person name="Morin E."/>
            <person name="Drula E."/>
            <person name="Courty P.E."/>
            <person name="Kohler A."/>
            <person name="Kuo A."/>
            <person name="LaButti K."/>
            <person name="Pangilinan J."/>
            <person name="Lipzen A."/>
            <person name="Riley R."/>
            <person name="Andreopoulos W."/>
            <person name="He G."/>
            <person name="Johnson J."/>
            <person name="Nolan M."/>
            <person name="Tritt A."/>
            <person name="Barry K.W."/>
            <person name="Grigoriev I.V."/>
            <person name="Nagy L.G."/>
            <person name="Hibbett D."/>
            <person name="Henrissat B."/>
            <person name="Matheny P.B."/>
            <person name="Labbe J."/>
            <person name="Martin F.M."/>
        </authorList>
    </citation>
    <scope>NUCLEOTIDE SEQUENCE</scope>
    <source>
        <strain evidence="1">FP105234-sp</strain>
    </source>
</reference>
<protein>
    <submittedName>
        <fullName evidence="1">Uncharacterized protein</fullName>
    </submittedName>
</protein>
<gene>
    <name evidence="1" type="ORF">FA95DRAFT_1678142</name>
</gene>
<comment type="caution">
    <text evidence="1">The sequence shown here is derived from an EMBL/GenBank/DDBJ whole genome shotgun (WGS) entry which is preliminary data.</text>
</comment>
<organism evidence="1 2">
    <name type="scientific">Auriscalpium vulgare</name>
    <dbReference type="NCBI Taxonomy" id="40419"/>
    <lineage>
        <taxon>Eukaryota</taxon>
        <taxon>Fungi</taxon>
        <taxon>Dikarya</taxon>
        <taxon>Basidiomycota</taxon>
        <taxon>Agaricomycotina</taxon>
        <taxon>Agaricomycetes</taxon>
        <taxon>Russulales</taxon>
        <taxon>Auriscalpiaceae</taxon>
        <taxon>Auriscalpium</taxon>
    </lineage>
</organism>